<dbReference type="AlphaFoldDB" id="A0AAP0Q2A5"/>
<dbReference type="Proteomes" id="UP001420932">
    <property type="component" value="Unassembled WGS sequence"/>
</dbReference>
<keyword evidence="3" id="KW-1185">Reference proteome</keyword>
<proteinExistence type="predicted"/>
<name>A0AAP0Q2A5_9MAGN</name>
<dbReference type="EMBL" id="JBBNAF010000002">
    <property type="protein sequence ID" value="KAK9163269.1"/>
    <property type="molecule type" value="Genomic_DNA"/>
</dbReference>
<sequence length="285" mass="31574">MARTASSSSSSGGSNDVPAAQRTAAIADQRDAKELTSGGGSDNGCSDVGDDCSASGGGALPDRSILDETHNNTGQLGVTSTKLDDAMGCSRRGRKALLAQHMGLMRGLWLARAMEAHAPEYQSHYRHRHIRCEGLEIIRGKRELNGHGKEIKLIAYDLLRFHHMQHILRQLARDKVRVSVKRTERDKGLVRHRDKDMDNTFHLDRDFDVPVWECGQPGHFTSRWCVLCLEVSEEPTCSEGAQLAGLDRQGYGLGRVWPWAGQGRMWDPLVVIRIEIDAKLGQNKV</sequence>
<evidence type="ECO:0000313" key="2">
    <source>
        <dbReference type="EMBL" id="KAK9163269.1"/>
    </source>
</evidence>
<feature type="region of interest" description="Disordered" evidence="1">
    <location>
        <begin position="1"/>
        <end position="48"/>
    </location>
</feature>
<organism evidence="2 3">
    <name type="scientific">Stephania yunnanensis</name>
    <dbReference type="NCBI Taxonomy" id="152371"/>
    <lineage>
        <taxon>Eukaryota</taxon>
        <taxon>Viridiplantae</taxon>
        <taxon>Streptophyta</taxon>
        <taxon>Embryophyta</taxon>
        <taxon>Tracheophyta</taxon>
        <taxon>Spermatophyta</taxon>
        <taxon>Magnoliopsida</taxon>
        <taxon>Ranunculales</taxon>
        <taxon>Menispermaceae</taxon>
        <taxon>Menispermoideae</taxon>
        <taxon>Cissampelideae</taxon>
        <taxon>Stephania</taxon>
    </lineage>
</organism>
<protein>
    <submittedName>
        <fullName evidence="2">Uncharacterized protein</fullName>
    </submittedName>
</protein>
<evidence type="ECO:0000256" key="1">
    <source>
        <dbReference type="SAM" id="MobiDB-lite"/>
    </source>
</evidence>
<evidence type="ECO:0000313" key="3">
    <source>
        <dbReference type="Proteomes" id="UP001420932"/>
    </source>
</evidence>
<comment type="caution">
    <text evidence="2">The sequence shown here is derived from an EMBL/GenBank/DDBJ whole genome shotgun (WGS) entry which is preliminary data.</text>
</comment>
<feature type="compositionally biased region" description="Low complexity" evidence="1">
    <location>
        <begin position="1"/>
        <end position="14"/>
    </location>
</feature>
<accession>A0AAP0Q2A5</accession>
<gene>
    <name evidence="2" type="ORF">Syun_004171</name>
</gene>
<reference evidence="2 3" key="1">
    <citation type="submission" date="2024-01" db="EMBL/GenBank/DDBJ databases">
        <title>Genome assemblies of Stephania.</title>
        <authorList>
            <person name="Yang L."/>
        </authorList>
    </citation>
    <scope>NUCLEOTIDE SEQUENCE [LARGE SCALE GENOMIC DNA]</scope>
    <source>
        <strain evidence="2">YNDBR</strain>
        <tissue evidence="2">Leaf</tissue>
    </source>
</reference>